<proteinExistence type="predicted"/>
<accession>A0AC58TNY3</accession>
<dbReference type="Proteomes" id="UP000790787">
    <property type="component" value="Chromosome 22"/>
</dbReference>
<evidence type="ECO:0000313" key="2">
    <source>
        <dbReference type="RefSeq" id="XP_075098910.1"/>
    </source>
</evidence>
<sequence>MVSIHDLKNKLGFIDETCLRRSYRGELGNQWELCNVMMLSWINRTIFTELQPSIIYTSDARKYLWDEIDLIFPGARCDCEETRPFLDQFKNLRLLQFFVGLNESYSHVRSEILLKTLVLTVNQTYALEVQEESQRTLSVAN</sequence>
<reference evidence="2" key="2">
    <citation type="submission" date="2025-08" db="UniProtKB">
        <authorList>
            <consortium name="RefSeq"/>
        </authorList>
    </citation>
    <scope>IDENTIFICATION</scope>
    <source>
        <tissue evidence="2">Leaf</tissue>
    </source>
</reference>
<dbReference type="RefSeq" id="XP_075098910.1">
    <property type="nucleotide sequence ID" value="XM_075242809.1"/>
</dbReference>
<keyword evidence="1" id="KW-1185">Reference proteome</keyword>
<protein>
    <submittedName>
        <fullName evidence="2">Uncharacterized protein LOC142175809</fullName>
    </submittedName>
</protein>
<organism evidence="1 2">
    <name type="scientific">Nicotiana tabacum</name>
    <name type="common">Common tobacco</name>
    <dbReference type="NCBI Taxonomy" id="4097"/>
    <lineage>
        <taxon>Eukaryota</taxon>
        <taxon>Viridiplantae</taxon>
        <taxon>Streptophyta</taxon>
        <taxon>Embryophyta</taxon>
        <taxon>Tracheophyta</taxon>
        <taxon>Spermatophyta</taxon>
        <taxon>Magnoliopsida</taxon>
        <taxon>eudicotyledons</taxon>
        <taxon>Gunneridae</taxon>
        <taxon>Pentapetalae</taxon>
        <taxon>asterids</taxon>
        <taxon>lamiids</taxon>
        <taxon>Solanales</taxon>
        <taxon>Solanaceae</taxon>
        <taxon>Nicotianoideae</taxon>
        <taxon>Nicotianeae</taxon>
        <taxon>Nicotiana</taxon>
    </lineage>
</organism>
<evidence type="ECO:0000313" key="1">
    <source>
        <dbReference type="Proteomes" id="UP000790787"/>
    </source>
</evidence>
<gene>
    <name evidence="2" type="primary">LOC142175809</name>
</gene>
<reference evidence="1" key="1">
    <citation type="journal article" date="2014" name="Nat. Commun.">
        <title>The tobacco genome sequence and its comparison with those of tomato and potato.</title>
        <authorList>
            <person name="Sierro N."/>
            <person name="Battey J.N."/>
            <person name="Ouadi S."/>
            <person name="Bakaher N."/>
            <person name="Bovet L."/>
            <person name="Willig A."/>
            <person name="Goepfert S."/>
            <person name="Peitsch M.C."/>
            <person name="Ivanov N.V."/>
        </authorList>
    </citation>
    <scope>NUCLEOTIDE SEQUENCE [LARGE SCALE GENOMIC DNA]</scope>
</reference>
<name>A0AC58TNY3_TOBAC</name>